<dbReference type="Proteomes" id="UP000005222">
    <property type="component" value="Chromosome K"/>
</dbReference>
<organism evidence="2 4">
    <name type="scientific">Pichia sorbitophila (strain ATCC MYA-4447 / BCRC 22081 / CBS 7064 / NBRC 10061 / NRRL Y-12695)</name>
    <name type="common">Hybrid yeast</name>
    <dbReference type="NCBI Taxonomy" id="559304"/>
    <lineage>
        <taxon>Eukaryota</taxon>
        <taxon>Fungi</taxon>
        <taxon>Dikarya</taxon>
        <taxon>Ascomycota</taxon>
        <taxon>Saccharomycotina</taxon>
        <taxon>Pichiomycetes</taxon>
        <taxon>Debaryomycetaceae</taxon>
        <taxon>Millerozyma</taxon>
    </lineage>
</organism>
<dbReference type="HOGENOM" id="CLU_1124896_0_0_1"/>
<feature type="region of interest" description="Disordered" evidence="1">
    <location>
        <begin position="106"/>
        <end position="148"/>
    </location>
</feature>
<evidence type="ECO:0000313" key="2">
    <source>
        <dbReference type="EMBL" id="CCE83440.1"/>
    </source>
</evidence>
<feature type="compositionally biased region" description="Polar residues" evidence="1">
    <location>
        <begin position="109"/>
        <end position="134"/>
    </location>
</feature>
<accession>G8YA57</accession>
<dbReference type="Proteomes" id="UP000005222">
    <property type="component" value="Chromosome L"/>
</dbReference>
<sequence length="247" mass="29031">MAHTLQRRINRFLNSDSSSSSEKCNEQFIRNADYDKLENCYNVCKYYPLFVHNDVPTPHLKELLADKPIYAKANRHVAKEIRRQKKQFEEQQQKSQIAHRWEMERAQYEAQQRASQKHASFSYNDPSPLDSRQPTMVDHSAGMDQRSRRGSLATKFFNVVKGRDKDVSDIDERVENTTHPLRPSRSYDQTKSAMTFSRKNFRPLHKFHSNRRSPPSPRSRHNSIAIGTYFFFISTARERFCSPLCVI</sequence>
<keyword evidence="4" id="KW-1185">Reference proteome</keyword>
<proteinExistence type="predicted"/>
<dbReference type="InParanoid" id="G8YA57"/>
<evidence type="ECO:0000313" key="3">
    <source>
        <dbReference type="EMBL" id="CCE84471.1"/>
    </source>
</evidence>
<feature type="compositionally biased region" description="Polar residues" evidence="1">
    <location>
        <begin position="186"/>
        <end position="198"/>
    </location>
</feature>
<feature type="compositionally biased region" description="Basic residues" evidence="1">
    <location>
        <begin position="199"/>
        <end position="211"/>
    </location>
</feature>
<dbReference type="EMBL" id="FO082049">
    <property type="protein sequence ID" value="CCE83440.1"/>
    <property type="molecule type" value="Genomic_DNA"/>
</dbReference>
<name>G8YA57_PICSO</name>
<dbReference type="AlphaFoldDB" id="G8YA57"/>
<feature type="region of interest" description="Disordered" evidence="1">
    <location>
        <begin position="168"/>
        <end position="220"/>
    </location>
</feature>
<evidence type="ECO:0000256" key="1">
    <source>
        <dbReference type="SAM" id="MobiDB-lite"/>
    </source>
</evidence>
<dbReference type="EMBL" id="FO082048">
    <property type="protein sequence ID" value="CCE84471.1"/>
    <property type="molecule type" value="Genomic_DNA"/>
</dbReference>
<dbReference type="OrthoDB" id="4096449at2759"/>
<gene>
    <name evidence="2" type="primary">Piso0_004015</name>
    <name evidence="2" type="ORF">GNLVRS01_PISO0K07578g</name>
    <name evidence="3" type="ORF">GNLVRS01_PISO0L07579g</name>
</gene>
<dbReference type="eggNOG" id="ENOG502RQ9U">
    <property type="taxonomic scope" value="Eukaryota"/>
</dbReference>
<protein>
    <submittedName>
        <fullName evidence="2">Piso0_004015 protein</fullName>
    </submittedName>
</protein>
<reference evidence="4" key="2">
    <citation type="journal article" date="2012" name="G3 (Bethesda)">
        <title>Pichia sorbitophila, an interspecies yeast hybrid reveals early steps of genome resolution following polyploidization.</title>
        <authorList>
            <person name="Leh Louis V."/>
            <person name="Despons L."/>
            <person name="Friedrich A."/>
            <person name="Martin T."/>
            <person name="Durrens P."/>
            <person name="Casaregola S."/>
            <person name="Neuveglise C."/>
            <person name="Fairhead C."/>
            <person name="Marck C."/>
            <person name="Cruz J.A."/>
            <person name="Straub M.L."/>
            <person name="Kugler V."/>
            <person name="Sacerdot C."/>
            <person name="Uzunov Z."/>
            <person name="Thierry A."/>
            <person name="Weiss S."/>
            <person name="Bleykasten C."/>
            <person name="De Montigny J."/>
            <person name="Jacques N."/>
            <person name="Jung P."/>
            <person name="Lemaire M."/>
            <person name="Mallet S."/>
            <person name="Morel G."/>
            <person name="Richard G.F."/>
            <person name="Sarkar A."/>
            <person name="Savel G."/>
            <person name="Schacherer J."/>
            <person name="Seret M.L."/>
            <person name="Talla E."/>
            <person name="Samson G."/>
            <person name="Jubin C."/>
            <person name="Poulain J."/>
            <person name="Vacherie B."/>
            <person name="Barbe V."/>
            <person name="Pelletier E."/>
            <person name="Sherman D.J."/>
            <person name="Westhof E."/>
            <person name="Weissenbach J."/>
            <person name="Baret P.V."/>
            <person name="Wincker P."/>
            <person name="Gaillardin C."/>
            <person name="Dujon B."/>
            <person name="Souciet J.L."/>
        </authorList>
    </citation>
    <scope>NUCLEOTIDE SEQUENCE [LARGE SCALE GENOMIC DNA]</scope>
    <source>
        <strain evidence="4">ATCC MYA-4447 / BCRC 22081 / CBS 7064 / NBRC 10061 / NRRL Y-12695</strain>
    </source>
</reference>
<evidence type="ECO:0000313" key="4">
    <source>
        <dbReference type="Proteomes" id="UP000005222"/>
    </source>
</evidence>
<reference evidence="2" key="1">
    <citation type="submission" date="2011-10" db="EMBL/GenBank/DDBJ databases">
        <authorList>
            <person name="Genoscope - CEA"/>
        </authorList>
    </citation>
    <scope>NUCLEOTIDE SEQUENCE</scope>
</reference>